<dbReference type="EMBL" id="JBELOE010000284">
    <property type="protein sequence ID" value="MER2494186.1"/>
    <property type="molecule type" value="Genomic_DNA"/>
</dbReference>
<dbReference type="Proteomes" id="UP001467690">
    <property type="component" value="Unassembled WGS sequence"/>
</dbReference>
<dbReference type="NCBIfam" id="NF038109">
    <property type="entry name" value="tapY2_fam"/>
    <property type="match status" value="1"/>
</dbReference>
<evidence type="ECO:0000256" key="1">
    <source>
        <dbReference type="SAM" id="SignalP"/>
    </source>
</evidence>
<gene>
    <name evidence="2" type="ORF">ABS311_20100</name>
</gene>
<keyword evidence="3" id="KW-1185">Reference proteome</keyword>
<evidence type="ECO:0000313" key="2">
    <source>
        <dbReference type="EMBL" id="MER2494186.1"/>
    </source>
</evidence>
<feature type="signal peptide" evidence="1">
    <location>
        <begin position="1"/>
        <end position="30"/>
    </location>
</feature>
<proteinExistence type="predicted"/>
<sequence>MEMIQRVCAGIKLCTLPLLLIAGFSASLSAQPLDYKCYVQLNNGKFQIAFIDGAHAADERSAMQVALAQGVYAEDGTSVLKINKVFECRRLNRSFVNVEAIKLDERTPR</sequence>
<name>A0ABV1RN61_9ALTE</name>
<feature type="chain" id="PRO_5046396263" evidence="1">
    <location>
        <begin position="31"/>
        <end position="109"/>
    </location>
</feature>
<comment type="caution">
    <text evidence="2">The sequence shown here is derived from an EMBL/GenBank/DDBJ whole genome shotgun (WGS) entry which is preliminary data.</text>
</comment>
<dbReference type="InterPro" id="IPR049848">
    <property type="entry name" value="TapY2-like"/>
</dbReference>
<accession>A0ABV1RN61</accession>
<protein>
    <submittedName>
        <fullName evidence="2">TapY2 family type IVa secretion system protein</fullName>
    </submittedName>
</protein>
<keyword evidence="1" id="KW-0732">Signal</keyword>
<organism evidence="2 3">
    <name type="scientific">Catenovulum sediminis</name>
    <dbReference type="NCBI Taxonomy" id="1740262"/>
    <lineage>
        <taxon>Bacteria</taxon>
        <taxon>Pseudomonadati</taxon>
        <taxon>Pseudomonadota</taxon>
        <taxon>Gammaproteobacteria</taxon>
        <taxon>Alteromonadales</taxon>
        <taxon>Alteromonadaceae</taxon>
        <taxon>Catenovulum</taxon>
    </lineage>
</organism>
<evidence type="ECO:0000313" key="3">
    <source>
        <dbReference type="Proteomes" id="UP001467690"/>
    </source>
</evidence>
<dbReference type="RefSeq" id="WP_143871320.1">
    <property type="nucleotide sequence ID" value="NZ_CP041660.1"/>
</dbReference>
<reference evidence="2 3" key="1">
    <citation type="submission" date="2024-06" db="EMBL/GenBank/DDBJ databases">
        <authorList>
            <person name="Chen R.Y."/>
        </authorList>
    </citation>
    <scope>NUCLEOTIDE SEQUENCE [LARGE SCALE GENOMIC DNA]</scope>
    <source>
        <strain evidence="2 3">D2</strain>
    </source>
</reference>